<dbReference type="EMBL" id="BPLQ01013145">
    <property type="protein sequence ID" value="GIY70294.1"/>
    <property type="molecule type" value="Genomic_DNA"/>
</dbReference>
<sequence length="297" mass="33386">MERISRYVNGNLECIWYIILPTCPSSRNLVTKTISKNAVVCVPSSPLWEEEKCGIRKGVSKGGAAFPECSQLRQTHFEKFMQECQVASTIKDNPPDVPIFPKPSHENHFGECDCGCAPSSPLWVGEKCGIRKGCQRVEPLFECFHAHFSLENPPDVPIFPKPGHENHFEECCYVCAFFTPVGGRGMRNYEGGIKGWNCVSLMFSRTFCNCESSRRAHLPETWSRKLFRRMLLCVCLLRPCGRKRNAELSKGGAAFPECSHARFSVQNPPDVPIFPKPGHENHFEECGCVCAFFIPCG</sequence>
<organism evidence="1 2">
    <name type="scientific">Caerostris darwini</name>
    <dbReference type="NCBI Taxonomy" id="1538125"/>
    <lineage>
        <taxon>Eukaryota</taxon>
        <taxon>Metazoa</taxon>
        <taxon>Ecdysozoa</taxon>
        <taxon>Arthropoda</taxon>
        <taxon>Chelicerata</taxon>
        <taxon>Arachnida</taxon>
        <taxon>Araneae</taxon>
        <taxon>Araneomorphae</taxon>
        <taxon>Entelegynae</taxon>
        <taxon>Araneoidea</taxon>
        <taxon>Araneidae</taxon>
        <taxon>Caerostris</taxon>
    </lineage>
</organism>
<name>A0AAV4VKY9_9ARAC</name>
<evidence type="ECO:0000313" key="1">
    <source>
        <dbReference type="EMBL" id="GIY70294.1"/>
    </source>
</evidence>
<keyword evidence="2" id="KW-1185">Reference proteome</keyword>
<protein>
    <submittedName>
        <fullName evidence="1">Uncharacterized protein</fullName>
    </submittedName>
</protein>
<gene>
    <name evidence="1" type="ORF">CDAR_564211</name>
</gene>
<proteinExistence type="predicted"/>
<evidence type="ECO:0000313" key="2">
    <source>
        <dbReference type="Proteomes" id="UP001054837"/>
    </source>
</evidence>
<accession>A0AAV4VKY9</accession>
<reference evidence="1 2" key="1">
    <citation type="submission" date="2021-06" db="EMBL/GenBank/DDBJ databases">
        <title>Caerostris darwini draft genome.</title>
        <authorList>
            <person name="Kono N."/>
            <person name="Arakawa K."/>
        </authorList>
    </citation>
    <scope>NUCLEOTIDE SEQUENCE [LARGE SCALE GENOMIC DNA]</scope>
</reference>
<dbReference type="Proteomes" id="UP001054837">
    <property type="component" value="Unassembled WGS sequence"/>
</dbReference>
<dbReference type="AlphaFoldDB" id="A0AAV4VKY9"/>
<comment type="caution">
    <text evidence="1">The sequence shown here is derived from an EMBL/GenBank/DDBJ whole genome shotgun (WGS) entry which is preliminary data.</text>
</comment>